<keyword evidence="2" id="KW-1185">Reference proteome</keyword>
<dbReference type="Proteomes" id="UP001055879">
    <property type="component" value="Linkage Group LG15"/>
</dbReference>
<accession>A0ACB8XU12</accession>
<gene>
    <name evidence="1" type="ORF">L6452_38572</name>
</gene>
<reference evidence="2" key="1">
    <citation type="journal article" date="2022" name="Mol. Ecol. Resour.">
        <title>The genomes of chicory, endive, great burdock and yacon provide insights into Asteraceae palaeo-polyploidization history and plant inulin production.</title>
        <authorList>
            <person name="Fan W."/>
            <person name="Wang S."/>
            <person name="Wang H."/>
            <person name="Wang A."/>
            <person name="Jiang F."/>
            <person name="Liu H."/>
            <person name="Zhao H."/>
            <person name="Xu D."/>
            <person name="Zhang Y."/>
        </authorList>
    </citation>
    <scope>NUCLEOTIDE SEQUENCE [LARGE SCALE GENOMIC DNA]</scope>
    <source>
        <strain evidence="2">cv. Niubang</strain>
    </source>
</reference>
<protein>
    <submittedName>
        <fullName evidence="1">Uncharacterized protein</fullName>
    </submittedName>
</protein>
<organism evidence="1 2">
    <name type="scientific">Arctium lappa</name>
    <name type="common">Greater burdock</name>
    <name type="synonym">Lappa major</name>
    <dbReference type="NCBI Taxonomy" id="4217"/>
    <lineage>
        <taxon>Eukaryota</taxon>
        <taxon>Viridiplantae</taxon>
        <taxon>Streptophyta</taxon>
        <taxon>Embryophyta</taxon>
        <taxon>Tracheophyta</taxon>
        <taxon>Spermatophyta</taxon>
        <taxon>Magnoliopsida</taxon>
        <taxon>eudicotyledons</taxon>
        <taxon>Gunneridae</taxon>
        <taxon>Pentapetalae</taxon>
        <taxon>asterids</taxon>
        <taxon>campanulids</taxon>
        <taxon>Asterales</taxon>
        <taxon>Asteraceae</taxon>
        <taxon>Carduoideae</taxon>
        <taxon>Cardueae</taxon>
        <taxon>Arctiinae</taxon>
        <taxon>Arctium</taxon>
    </lineage>
</organism>
<evidence type="ECO:0000313" key="1">
    <source>
        <dbReference type="EMBL" id="KAI3672483.1"/>
    </source>
</evidence>
<reference evidence="1 2" key="2">
    <citation type="journal article" date="2022" name="Mol. Ecol. Resour.">
        <title>The genomes of chicory, endive, great burdock and yacon provide insights into Asteraceae paleo-polyploidization history and plant inulin production.</title>
        <authorList>
            <person name="Fan W."/>
            <person name="Wang S."/>
            <person name="Wang H."/>
            <person name="Wang A."/>
            <person name="Jiang F."/>
            <person name="Liu H."/>
            <person name="Zhao H."/>
            <person name="Xu D."/>
            <person name="Zhang Y."/>
        </authorList>
    </citation>
    <scope>NUCLEOTIDE SEQUENCE [LARGE SCALE GENOMIC DNA]</scope>
    <source>
        <strain evidence="2">cv. Niubang</strain>
    </source>
</reference>
<proteinExistence type="predicted"/>
<evidence type="ECO:0000313" key="2">
    <source>
        <dbReference type="Proteomes" id="UP001055879"/>
    </source>
</evidence>
<comment type="caution">
    <text evidence="1">The sequence shown here is derived from an EMBL/GenBank/DDBJ whole genome shotgun (WGS) entry which is preliminary data.</text>
</comment>
<name>A0ACB8XU12_ARCLA</name>
<sequence length="82" mass="8655">MTQEGNRGGRLSRREPGRRSDREANSKVAAQPGVRSHGLRAIPEGRGTGHLLTRMAREPGGASVFGLSEVGSCVSANTLSVR</sequence>
<dbReference type="EMBL" id="CM042061">
    <property type="protein sequence ID" value="KAI3672483.1"/>
    <property type="molecule type" value="Genomic_DNA"/>
</dbReference>